<dbReference type="AlphaFoldDB" id="S4P1B3"/>
<name>S4P1B3_9NEOP</name>
<evidence type="ECO:0000313" key="1">
    <source>
        <dbReference type="EMBL" id="JAA85241.1"/>
    </source>
</evidence>
<accession>S4P1B3</accession>
<dbReference type="EMBL" id="GAIX01007319">
    <property type="protein sequence ID" value="JAA85241.1"/>
    <property type="molecule type" value="Transcribed_RNA"/>
</dbReference>
<sequence>MSREFDRAKIHELRTEKRSAKTRRRKHAYFAGYGCDSLLNSYPSCASRGIRINDPLIYVNKLCDAIYVVRKK</sequence>
<protein>
    <submittedName>
        <fullName evidence="1">Uncharacterized protein</fullName>
    </submittedName>
</protein>
<feature type="non-terminal residue" evidence="1">
    <location>
        <position position="72"/>
    </location>
</feature>
<reference evidence="1" key="1">
    <citation type="journal article" date="2013" name="BMC Genomics">
        <title>Unscrambling butterfly oogenesis.</title>
        <authorList>
            <person name="Carter J.M."/>
            <person name="Baker S.C."/>
            <person name="Pink R."/>
            <person name="Carter D.R."/>
            <person name="Collins A."/>
            <person name="Tomlin J."/>
            <person name="Gibbs M."/>
            <person name="Breuker C.J."/>
        </authorList>
    </citation>
    <scope>NUCLEOTIDE SEQUENCE</scope>
    <source>
        <tissue evidence="1">Ovary</tissue>
    </source>
</reference>
<proteinExistence type="predicted"/>
<reference evidence="1" key="2">
    <citation type="submission" date="2013-05" db="EMBL/GenBank/DDBJ databases">
        <authorList>
            <person name="Carter J.-M."/>
            <person name="Baker S.C."/>
            <person name="Pink R."/>
            <person name="Carter D.R.F."/>
            <person name="Collins A."/>
            <person name="Tomlin J."/>
            <person name="Gibbs M."/>
            <person name="Breuker C.J."/>
        </authorList>
    </citation>
    <scope>NUCLEOTIDE SEQUENCE</scope>
    <source>
        <tissue evidence="1">Ovary</tissue>
    </source>
</reference>
<organism evidence="1">
    <name type="scientific">Pararge aegeria</name>
    <name type="common">speckled wood butterfly</name>
    <dbReference type="NCBI Taxonomy" id="116150"/>
    <lineage>
        <taxon>Eukaryota</taxon>
        <taxon>Metazoa</taxon>
        <taxon>Ecdysozoa</taxon>
        <taxon>Arthropoda</taxon>
        <taxon>Hexapoda</taxon>
        <taxon>Insecta</taxon>
        <taxon>Pterygota</taxon>
        <taxon>Neoptera</taxon>
        <taxon>Endopterygota</taxon>
        <taxon>Lepidoptera</taxon>
        <taxon>Glossata</taxon>
        <taxon>Ditrysia</taxon>
        <taxon>Papilionoidea</taxon>
        <taxon>Nymphalidae</taxon>
        <taxon>Satyrinae</taxon>
        <taxon>Satyrini</taxon>
        <taxon>Parargina</taxon>
        <taxon>Pararge</taxon>
    </lineage>
</organism>